<dbReference type="PANTHER" id="PTHR24363:SF0">
    <property type="entry name" value="SERINE_THREONINE KINASE LIKE DOMAIN CONTAINING 1"/>
    <property type="match status" value="1"/>
</dbReference>
<keyword evidence="5 13" id="KW-0418">Kinase</keyword>
<feature type="compositionally biased region" description="Pro residues" evidence="10">
    <location>
        <begin position="297"/>
        <end position="311"/>
    </location>
</feature>
<feature type="domain" description="Protein kinase" evidence="12">
    <location>
        <begin position="34"/>
        <end position="297"/>
    </location>
</feature>
<dbReference type="PROSITE" id="PS00108">
    <property type="entry name" value="PROTEIN_KINASE_ST"/>
    <property type="match status" value="1"/>
</dbReference>
<dbReference type="Gene3D" id="3.30.200.20">
    <property type="entry name" value="Phosphorylase Kinase, domain 1"/>
    <property type="match status" value="1"/>
</dbReference>
<feature type="binding site" evidence="9">
    <location>
        <position position="72"/>
    </location>
    <ligand>
        <name>ATP</name>
        <dbReference type="ChEBI" id="CHEBI:30616"/>
    </ligand>
</feature>
<dbReference type="InterPro" id="IPR054053">
    <property type="entry name" value="DUF6887"/>
</dbReference>
<keyword evidence="11" id="KW-0472">Membrane</keyword>
<comment type="catalytic activity">
    <reaction evidence="8">
        <text>L-seryl-[protein] + ATP = O-phospho-L-seryl-[protein] + ADP + H(+)</text>
        <dbReference type="Rhea" id="RHEA:17989"/>
        <dbReference type="Rhea" id="RHEA-COMP:9863"/>
        <dbReference type="Rhea" id="RHEA-COMP:11604"/>
        <dbReference type="ChEBI" id="CHEBI:15378"/>
        <dbReference type="ChEBI" id="CHEBI:29999"/>
        <dbReference type="ChEBI" id="CHEBI:30616"/>
        <dbReference type="ChEBI" id="CHEBI:83421"/>
        <dbReference type="ChEBI" id="CHEBI:456216"/>
        <dbReference type="EC" id="2.7.11.1"/>
    </reaction>
</comment>
<sequence>MSLCINPNCAKPSNHDNQLYCQVCGSELLLEGLYRVQRELGGGGFGKVYELSQGNTLKILKILTLSQPIALKLFQQEAEVLGKLNHPGIPKVEPDGYFIYFPKDSKEPLHCLVMEKIEGENLETYLKKKQQPIKQKLALKWLIEIAEILDKVHQEGFLHRDIKPANIMLRPNGQLVLIDFGTVKQITATVMASQAKKQGTGVYTPGYAPPEQEKGFTVLKSDFYALGRTFVHLLTNKHPLAFYNPNTDELDWRGAVPNLSPLLADLLDELMQRLAKDRPKDTGEILQRLGEIEQQLYPPPPIKIQPSPPPQQKLSHSSKPPQPSRKSPSRRILGEIRDFFAGKCLFFWIVSIILSTLYKYNKEAFSRFLRNTPSKETPVPIFQYSPHSPGLLNDGGLLMKPHYRNMTRKELKEHLLAHRNDEEAWSVFFENLSELDSSMGYSADLSDKEMERVFREKLDRKA</sequence>
<evidence type="ECO:0000256" key="6">
    <source>
        <dbReference type="ARBA" id="ARBA00022840"/>
    </source>
</evidence>
<dbReference type="RefSeq" id="WP_106290244.1">
    <property type="nucleotide sequence ID" value="NZ_CAWNTC010000146.1"/>
</dbReference>
<dbReference type="PROSITE" id="PS00107">
    <property type="entry name" value="PROTEIN_KINASE_ATP"/>
    <property type="match status" value="1"/>
</dbReference>
<dbReference type="Pfam" id="PF00069">
    <property type="entry name" value="Pkinase"/>
    <property type="match status" value="1"/>
</dbReference>
<dbReference type="EMBL" id="PVWJ01000114">
    <property type="protein sequence ID" value="PSB01323.1"/>
    <property type="molecule type" value="Genomic_DNA"/>
</dbReference>
<evidence type="ECO:0000256" key="8">
    <source>
        <dbReference type="ARBA" id="ARBA00048679"/>
    </source>
</evidence>
<dbReference type="GO" id="GO:0004674">
    <property type="term" value="F:protein serine/threonine kinase activity"/>
    <property type="evidence" value="ECO:0007669"/>
    <property type="project" value="UniProtKB-KW"/>
</dbReference>
<evidence type="ECO:0000256" key="9">
    <source>
        <dbReference type="PROSITE-ProRule" id="PRU10141"/>
    </source>
</evidence>
<evidence type="ECO:0000256" key="4">
    <source>
        <dbReference type="ARBA" id="ARBA00022741"/>
    </source>
</evidence>
<evidence type="ECO:0000259" key="12">
    <source>
        <dbReference type="PROSITE" id="PS50011"/>
    </source>
</evidence>
<dbReference type="Pfam" id="PF21826">
    <property type="entry name" value="DUF6887"/>
    <property type="match status" value="1"/>
</dbReference>
<dbReference type="InterPro" id="IPR017441">
    <property type="entry name" value="Protein_kinase_ATP_BS"/>
</dbReference>
<dbReference type="InterPro" id="IPR000719">
    <property type="entry name" value="Prot_kinase_dom"/>
</dbReference>
<evidence type="ECO:0000313" key="14">
    <source>
        <dbReference type="Proteomes" id="UP000238762"/>
    </source>
</evidence>
<dbReference type="PROSITE" id="PS50011">
    <property type="entry name" value="PROTEIN_KINASE_DOM"/>
    <property type="match status" value="1"/>
</dbReference>
<feature type="region of interest" description="Disordered" evidence="10">
    <location>
        <begin position="297"/>
        <end position="329"/>
    </location>
</feature>
<comment type="catalytic activity">
    <reaction evidence="7">
        <text>L-threonyl-[protein] + ATP = O-phospho-L-threonyl-[protein] + ADP + H(+)</text>
        <dbReference type="Rhea" id="RHEA:46608"/>
        <dbReference type="Rhea" id="RHEA-COMP:11060"/>
        <dbReference type="Rhea" id="RHEA-COMP:11605"/>
        <dbReference type="ChEBI" id="CHEBI:15378"/>
        <dbReference type="ChEBI" id="CHEBI:30013"/>
        <dbReference type="ChEBI" id="CHEBI:30616"/>
        <dbReference type="ChEBI" id="CHEBI:61977"/>
        <dbReference type="ChEBI" id="CHEBI:456216"/>
        <dbReference type="EC" id="2.7.11.1"/>
    </reaction>
</comment>
<dbReference type="InterPro" id="IPR011009">
    <property type="entry name" value="Kinase-like_dom_sf"/>
</dbReference>
<evidence type="ECO:0000256" key="3">
    <source>
        <dbReference type="ARBA" id="ARBA00022679"/>
    </source>
</evidence>
<keyword evidence="4 9" id="KW-0547">Nucleotide-binding</keyword>
<dbReference type="OrthoDB" id="428645at2"/>
<dbReference type="InterPro" id="IPR008271">
    <property type="entry name" value="Ser/Thr_kinase_AS"/>
</dbReference>
<dbReference type="PANTHER" id="PTHR24363">
    <property type="entry name" value="SERINE/THREONINE PROTEIN KINASE"/>
    <property type="match status" value="1"/>
</dbReference>
<reference evidence="13 14" key="1">
    <citation type="submission" date="2018-02" db="EMBL/GenBank/DDBJ databases">
        <authorList>
            <person name="Cohen D.B."/>
            <person name="Kent A.D."/>
        </authorList>
    </citation>
    <scope>NUCLEOTIDE SEQUENCE [LARGE SCALE GENOMIC DNA]</scope>
    <source>
        <strain evidence="13 14">CCAP 1448/3</strain>
    </source>
</reference>
<evidence type="ECO:0000256" key="10">
    <source>
        <dbReference type="SAM" id="MobiDB-lite"/>
    </source>
</evidence>
<dbReference type="NCBIfam" id="NF045510">
    <property type="entry name" value="4Cys_prefix_kin"/>
    <property type="match status" value="1"/>
</dbReference>
<keyword evidence="2 13" id="KW-0723">Serine/threonine-protein kinase</keyword>
<evidence type="ECO:0000256" key="2">
    <source>
        <dbReference type="ARBA" id="ARBA00022527"/>
    </source>
</evidence>
<evidence type="ECO:0000256" key="11">
    <source>
        <dbReference type="SAM" id="Phobius"/>
    </source>
</evidence>
<evidence type="ECO:0000313" key="13">
    <source>
        <dbReference type="EMBL" id="PSB01323.1"/>
    </source>
</evidence>
<dbReference type="Gene3D" id="1.10.510.10">
    <property type="entry name" value="Transferase(Phosphotransferase) domain 1"/>
    <property type="match status" value="1"/>
</dbReference>
<feature type="transmembrane region" description="Helical" evidence="11">
    <location>
        <begin position="339"/>
        <end position="360"/>
    </location>
</feature>
<accession>A0A2T1BZM1</accession>
<keyword evidence="14" id="KW-1185">Reference proteome</keyword>
<dbReference type="AlphaFoldDB" id="A0A2T1BZM1"/>
<reference evidence="13 14" key="2">
    <citation type="submission" date="2018-03" db="EMBL/GenBank/DDBJ databases">
        <title>The ancient ancestry and fast evolution of plastids.</title>
        <authorList>
            <person name="Moore K.R."/>
            <person name="Magnabosco C."/>
            <person name="Momper L."/>
            <person name="Gold D.A."/>
            <person name="Bosak T."/>
            <person name="Fournier G.P."/>
        </authorList>
    </citation>
    <scope>NUCLEOTIDE SEQUENCE [LARGE SCALE GENOMIC DNA]</scope>
    <source>
        <strain evidence="13 14">CCAP 1448/3</strain>
    </source>
</reference>
<keyword evidence="11" id="KW-1133">Transmembrane helix</keyword>
<dbReference type="SMART" id="SM00220">
    <property type="entry name" value="S_TKc"/>
    <property type="match status" value="1"/>
</dbReference>
<dbReference type="EC" id="2.7.11.1" evidence="1"/>
<dbReference type="CDD" id="cd14014">
    <property type="entry name" value="STKc_PknB_like"/>
    <property type="match status" value="1"/>
</dbReference>
<gene>
    <name evidence="13" type="ORF">C7B64_18840</name>
</gene>
<protein>
    <recommendedName>
        <fullName evidence="1">non-specific serine/threonine protein kinase</fullName>
        <ecNumber evidence="1">2.7.11.1</ecNumber>
    </recommendedName>
</protein>
<keyword evidence="3" id="KW-0808">Transferase</keyword>
<evidence type="ECO:0000256" key="1">
    <source>
        <dbReference type="ARBA" id="ARBA00012513"/>
    </source>
</evidence>
<name>A0A2T1BZM1_9CYAN</name>
<keyword evidence="6 9" id="KW-0067">ATP-binding</keyword>
<dbReference type="Proteomes" id="UP000238762">
    <property type="component" value="Unassembled WGS sequence"/>
</dbReference>
<dbReference type="SUPFAM" id="SSF56112">
    <property type="entry name" value="Protein kinase-like (PK-like)"/>
    <property type="match status" value="1"/>
</dbReference>
<dbReference type="GO" id="GO:0005524">
    <property type="term" value="F:ATP binding"/>
    <property type="evidence" value="ECO:0007669"/>
    <property type="project" value="UniProtKB-UniRule"/>
</dbReference>
<comment type="caution">
    <text evidence="13">The sequence shown here is derived from an EMBL/GenBank/DDBJ whole genome shotgun (WGS) entry which is preliminary data.</text>
</comment>
<evidence type="ECO:0000256" key="5">
    <source>
        <dbReference type="ARBA" id="ARBA00022777"/>
    </source>
</evidence>
<proteinExistence type="predicted"/>
<organism evidence="13 14">
    <name type="scientific">Merismopedia glauca CCAP 1448/3</name>
    <dbReference type="NCBI Taxonomy" id="1296344"/>
    <lineage>
        <taxon>Bacteria</taxon>
        <taxon>Bacillati</taxon>
        <taxon>Cyanobacteriota</taxon>
        <taxon>Cyanophyceae</taxon>
        <taxon>Synechococcales</taxon>
        <taxon>Merismopediaceae</taxon>
        <taxon>Merismopedia</taxon>
    </lineage>
</organism>
<keyword evidence="11" id="KW-0812">Transmembrane</keyword>
<evidence type="ECO:0000256" key="7">
    <source>
        <dbReference type="ARBA" id="ARBA00047899"/>
    </source>
</evidence>